<gene>
    <name evidence="1" type="ORF">O3P16_12005</name>
</gene>
<comment type="caution">
    <text evidence="1">The sequence shown here is derived from an EMBL/GenBank/DDBJ whole genome shotgun (WGS) entry which is preliminary data.</text>
</comment>
<proteinExistence type="predicted"/>
<protein>
    <recommendedName>
        <fullName evidence="3">RHS repeat-associated core domain-containing protein</fullName>
    </recommendedName>
</protein>
<dbReference type="PANTHER" id="PTHR32305">
    <property type="match status" value="1"/>
</dbReference>
<dbReference type="Proteomes" id="UP001210231">
    <property type="component" value="Unassembled WGS sequence"/>
</dbReference>
<sequence>MQKYSYLLLTVILTSLFLFSSGVVSAAKEKFLAEARINGLPSDSIIRVADTGYARHASEIERNHLRRNIIGLSIDEYATRHISGNFRSVVYVSYRLKNYSDHQSDEITDSLVVTYDTLNGYHLRDYRVFNDIQESQVQVRGYATDNSAIDVRSILKLTNEIELDRSYKWNGESCSVTINGLTNAAMPGQDLVTNTFDELPVSWLPLTGSDEYDLEWTWVDKGPAGYGTLAASVFRNNASRVSISGVSYNIPLLFDGEGKLCYRVRPVKLLPDGSRKTGLWSHEVSGGVINTFEYKGFQRKLNWQATTSFAEEGKRKSVVNYFDGSLRSRQTVTRDNSTTVNDSGRIKNNAVIAETFYDYQGRAAVQVLPAPSVSTLLTYVNGFNKNINSQAYDKADFDKLGEGEKCCGKAAGKMNPATSGAAHYYSPQSVFLTQDATKSYSRFVPDADSVPFIQTEYSLDNTGRIARQGGVGKDYQLGKHDTRYYYGKPSQRELDILFGTEAGKASHYFKNMVRDANGQYSISYMDMQGRTIATALAGNLPDSIKLEGLADAVQFRATDTITSYTEGLSIIATEGMVVPLAGTYVINYRLNPERLVLENCAKDSICYDCLYDLDIAMIEDCGDTLFYHQFTNISLDSTISSKTIDSTCNGKPFNFSKTIQVPEGSYTLVKKLTINKASLDAYRDSIFLVQNTCRDYESFLKEEIDSLKAQLPCVVSCTDCFAALGAKDAFVKKYVDSLKTEGSDTTRMAMEAAVLYKEAYSSCAALCPSDSSHITVLDMIEAEMLQDVTPPYGIYANPTRSNSPVFLETAPGKWLYQDASFIYKDGQGLRDQVVNSSGVTVYPNALDQEAFIENFRPSWANSLLELHPEYCKLSLAKQWEASYKYDELVRNTDRYEDALSKGLLNAPSASLDPAMNSTLAGGSNAFKEDFRRGLLEYRIKLIPSVYAKTSIWHLATKSISCMDLPEGAHCISNDDLNRRDTALNVSGWCAGDKDMAWRTFKSFYLAVKEKILYEKLHSLCGGSEFGIDNNNRRFVPPAATDGLNTMANAQTNLDNGLDTTIANACEGYASLWMSNLEHCRYTNAQWNSLNNYLVAICKDGGDMNHFSGASSVRPGKTNAYANNFIDAVKRFNAANGISTNTTCNGYLIVQPPPYESSNEALVNTPIAKRPSDTSCLCKNLNYYFTEKQNSGNDSLSLGAYLRTFYGAEIEDSTADILRAVCNEPASGCRFLPAQYTVGPVLMNCEPAKPSCLECDEVKSYDLLFKTAFGNIVPSYANTDSTQQSINLLYQRFMNYHTGFGEDYTVYLDFLASCALRDTASGCIFTDSIYNNFKAGYYRSRQYNRDNGSGCDTGYWNSNYGGGYQQDVPLNAIMENGLFKAKRTGDQYSSIDYNDTLDFAPFTFETRVRMPRTGHRYNPYNSAQPYTFLVQFNVVKADGTAGRAQFAFDISPDLPTSLYYLYDSVSYSPHTYNQHFDDWRLLKIVAGTGTYSVYIDNVLVKEYAHRYYRKFCGFMIESFGESFRMDWIKIKNQCNVEVMNESFSSCTDMGYIKKALTDSCTDCRTAFTNYFNTANGRSYNYSFTQLDSLYRHNCNRVLDVCGPPAVSGDSCAIIRYYMDLYTQEMSRTDTLYPVNIVTTLGNLTPTDGPKGVFDVKGQLLGNTVSGTPLQIKQSFAGIWNNSAENRKVGQLLIGGNDQLYLKLKKGAIYPCNGIVGMRYYQADIQSDTIASIHTGIGSYIGWGDGTGDHVMGAFSHTKTTCTLRNDFVTTASNFISENYSPLRYQLTHYFGVTGNKTLTVYHPDTLGVVGNDVTTTPNYIYRIKHLRGYFPKETLMWMSHASMDTSYNTYNKIVNFDEVMNLRYFLYAPGWASALSVYQNGYVNKFGSLAGKSKLEYLFLDTHTGALVPISHKSPIHQILPDWNVNFPNVAFIVIRGTMGVDYNRDSLRYRFPKLRRLELNLSDIDSKLLDTVIHEIAVTSQVCGGYFKALTYSSGTTVTPTDMGSADLNYLRSKGWVFVFQKSDGSGVIQLNATGSCTTPAASDVQPLVQRSGFPMRSSLSEYLNARTGFVMSAARLTQKLAGCGIASPCERVLIRPLSFNKLCGRSGAIFPGVRPVDVPPCADTLLLAGTKATLRYRAYLDSLKNTFDSLYVQRCLRVAGSEVLTVEKPNFEYHYTLYYYDQGGNLVRTVPPEGVNLYRKSLLSVYGKADIGSALNALAWDIAGRRGSGRLKSLRYTLATFYRYNSLNQVTEQKTPDGGISRFWYDELGRLVVSQNAKQALESKYSYTLYDVLGRITEVGETGERPAMTESISRNPAQLLAWLNTNISTQPLKQITQTVYDVAADLGGTGMDANRFKQDHLRNRVSFTKVIDSRNTALSSITAVNNNSNYRQASIYDYDIHGNVKNLLHDYKEGAMAAAGLSGLNRFKQVRYDYDLVSGKVNMVSYQPGYYDGATLIRFKDQFYHRYEYDAENKLTAVYTSIDSVYWEKDAAYKYYRHGPLARTEMGQAKVQGLDYAYTLQGWLKGLNSTFNPDVTNRDMGEDGKAAPSGGGNNVFARDAVGFALHYNAYDYKGTGVAPLAFHRIDVDHFNIVNLNRPLYNGNIMASTVIYQGDIGTGLPSSNVAYGPGHALSRIYSYDKLNRLVVSSTLPEVNSNGTIKWNFMAGTTENFGYDANGNITKLLRYGFLSNHTEGVMDSLSYYYTVGTNRLRYVRDSVLPGRFSEDIDNQVADNYAYDAIGNLVRDDAENIRRIVWTVYGKIDSIYKVDGTLISYGYDGGGNRVSKRVKVGDNTTDTWYVRDAQGNVLNVYTYNVTDGLSLSETHLYGSSRLGIMNRNVHVSDGTGADDIGYTINDVILIGKKYNFERGYKVFEIGNHLGNVLLAVSDRKRGVRNPSNVGEVLYYRADVRSASDYYAFGAPVKGRSYQGGGYRYGFNGKEKDNEISGEGNKLDFGARIYDSRLGRWLSVDRIVKHYESPYMAFANNPVWIIDSDGMDSTRYYSTKGVYLMTVTNGKRGYNRAMIVRDNRLKAVEDYANKYSKKLQGAVSNNVEIDNALSSNGDLYDLNSFIKFYNDNINKYHILSIKGKRVEDMTSITINGRKVSKDFVQNLKGAEVTAYVKKYNGIFAVDVKSTDSDNDLMESTMPYISSLDKATVTHIHLHPSLGVDIEGSGLGFYRYFPGKNSLDGSISGDVEWNKDKMRTRDMPRTIIVSQNLIRMLTGDISETIYIHR</sequence>
<dbReference type="InterPro" id="IPR050708">
    <property type="entry name" value="T6SS_VgrG/RHS"/>
</dbReference>
<evidence type="ECO:0000313" key="1">
    <source>
        <dbReference type="EMBL" id="MDA3615534.1"/>
    </source>
</evidence>
<reference evidence="1 2" key="1">
    <citation type="submission" date="2022-12" db="EMBL/GenBank/DDBJ databases">
        <title>Chitinophagaceae gen. sp. nov., a new member of the family Chitinophagaceae, isolated from soil in a chemical factory.</title>
        <authorList>
            <person name="Ke Z."/>
        </authorList>
    </citation>
    <scope>NUCLEOTIDE SEQUENCE [LARGE SCALE GENOMIC DNA]</scope>
    <source>
        <strain evidence="1 2">LY-5</strain>
    </source>
</reference>
<accession>A0ABT4UL07</accession>
<dbReference type="EMBL" id="JAQGEF010000014">
    <property type="protein sequence ID" value="MDA3615534.1"/>
    <property type="molecule type" value="Genomic_DNA"/>
</dbReference>
<dbReference type="PANTHER" id="PTHR32305:SF15">
    <property type="entry name" value="PROTEIN RHSA-RELATED"/>
    <property type="match status" value="1"/>
</dbReference>
<evidence type="ECO:0008006" key="3">
    <source>
        <dbReference type="Google" id="ProtNLM"/>
    </source>
</evidence>
<keyword evidence="2" id="KW-1185">Reference proteome</keyword>
<dbReference type="NCBIfam" id="TIGR03696">
    <property type="entry name" value="Rhs_assc_core"/>
    <property type="match status" value="1"/>
</dbReference>
<evidence type="ECO:0000313" key="2">
    <source>
        <dbReference type="Proteomes" id="UP001210231"/>
    </source>
</evidence>
<dbReference type="InterPro" id="IPR022385">
    <property type="entry name" value="Rhs_assc_core"/>
</dbReference>
<dbReference type="RefSeq" id="WP_407031861.1">
    <property type="nucleotide sequence ID" value="NZ_JAQGEF010000014.1"/>
</dbReference>
<name>A0ABT4UL07_9BACT</name>
<organism evidence="1 2">
    <name type="scientific">Polluticaenibacter yanchengensis</name>
    <dbReference type="NCBI Taxonomy" id="3014562"/>
    <lineage>
        <taxon>Bacteria</taxon>
        <taxon>Pseudomonadati</taxon>
        <taxon>Bacteroidota</taxon>
        <taxon>Chitinophagia</taxon>
        <taxon>Chitinophagales</taxon>
        <taxon>Chitinophagaceae</taxon>
        <taxon>Polluticaenibacter</taxon>
    </lineage>
</organism>
<dbReference type="Gene3D" id="2.180.10.10">
    <property type="entry name" value="RHS repeat-associated core"/>
    <property type="match status" value="1"/>
</dbReference>